<dbReference type="Proteomes" id="UP000004994">
    <property type="component" value="Chromosome 12"/>
</dbReference>
<dbReference type="InParanoid" id="A0A3Q7J862"/>
<keyword evidence="2" id="KW-1185">Reference proteome</keyword>
<organism evidence="1">
    <name type="scientific">Solanum lycopersicum</name>
    <name type="common">Tomato</name>
    <name type="synonym">Lycopersicon esculentum</name>
    <dbReference type="NCBI Taxonomy" id="4081"/>
    <lineage>
        <taxon>Eukaryota</taxon>
        <taxon>Viridiplantae</taxon>
        <taxon>Streptophyta</taxon>
        <taxon>Embryophyta</taxon>
        <taxon>Tracheophyta</taxon>
        <taxon>Spermatophyta</taxon>
        <taxon>Magnoliopsida</taxon>
        <taxon>eudicotyledons</taxon>
        <taxon>Gunneridae</taxon>
        <taxon>Pentapetalae</taxon>
        <taxon>asterids</taxon>
        <taxon>lamiids</taxon>
        <taxon>Solanales</taxon>
        <taxon>Solanaceae</taxon>
        <taxon>Solanoideae</taxon>
        <taxon>Solaneae</taxon>
        <taxon>Solanum</taxon>
        <taxon>Solanum subgen. Lycopersicon</taxon>
    </lineage>
</organism>
<proteinExistence type="predicted"/>
<accession>A0A3Q7J862</accession>
<protein>
    <submittedName>
        <fullName evidence="1">Uncharacterized protein</fullName>
    </submittedName>
</protein>
<reference evidence="1" key="2">
    <citation type="submission" date="2019-01" db="UniProtKB">
        <authorList>
            <consortium name="EnsemblPlants"/>
        </authorList>
    </citation>
    <scope>IDENTIFICATION</scope>
    <source>
        <strain evidence="1">cv. Heinz 1706</strain>
    </source>
</reference>
<reference evidence="1" key="1">
    <citation type="journal article" date="2012" name="Nature">
        <title>The tomato genome sequence provides insights into fleshy fruit evolution.</title>
        <authorList>
            <consortium name="Tomato Genome Consortium"/>
        </authorList>
    </citation>
    <scope>NUCLEOTIDE SEQUENCE [LARGE SCALE GENOMIC DNA]</scope>
    <source>
        <strain evidence="1">cv. Heinz 1706</strain>
    </source>
</reference>
<dbReference type="EnsemblPlants" id="Solyc12g035610.1.1">
    <property type="protein sequence ID" value="Solyc12g035610.1.1.1"/>
    <property type="gene ID" value="Solyc12g035610.1"/>
</dbReference>
<dbReference type="AlphaFoldDB" id="A0A3Q7J862"/>
<sequence>MNVLSFGFAYSIDFLKQSFTILFSHEHTLIKRNIHQSQQLTRLTRAFLIYTYYS</sequence>
<evidence type="ECO:0000313" key="2">
    <source>
        <dbReference type="Proteomes" id="UP000004994"/>
    </source>
</evidence>
<name>A0A3Q7J862_SOLLC</name>
<dbReference type="PaxDb" id="4081-Solyc12g035610.1.1"/>
<dbReference type="Gramene" id="Solyc12g035610.1.1">
    <property type="protein sequence ID" value="Solyc12g035610.1.1.1"/>
    <property type="gene ID" value="Solyc12g035610.1"/>
</dbReference>
<evidence type="ECO:0000313" key="1">
    <source>
        <dbReference type="EnsemblPlants" id="Solyc12g035610.1.1.1"/>
    </source>
</evidence>